<reference evidence="4" key="3">
    <citation type="journal article" date="2008" name="Nucleic Acids Res.">
        <title>The rice annotation project database (RAP-DB): 2008 update.</title>
        <authorList>
            <consortium name="The rice annotation project (RAP)"/>
        </authorList>
    </citation>
    <scope>GENOME REANNOTATION</scope>
    <source>
        <strain evidence="4">cv. Nipponbare</strain>
    </source>
</reference>
<reference evidence="2" key="1">
    <citation type="journal article" date="2002" name="Nature">
        <title>The genome sequence and structure of rice chromosome 1.</title>
        <authorList>
            <person name="Sasaki T."/>
            <person name="Matsumoto T."/>
            <person name="Yamamoto K."/>
            <person name="Sakata K."/>
            <person name="Baba T."/>
            <person name="Katayose Y."/>
            <person name="Wu J."/>
            <person name="Niimura Y."/>
            <person name="Cheng Z."/>
            <person name="Nagamura Y."/>
            <person name="Antonio B.A."/>
            <person name="Kanamori H."/>
            <person name="Hosokawa S."/>
            <person name="Masukawa M."/>
            <person name="Arikawa K."/>
            <person name="Chiden Y."/>
            <person name="Hayashi M."/>
            <person name="Okamoto M."/>
            <person name="Ando T."/>
            <person name="Aoki H."/>
            <person name="Arita K."/>
            <person name="Hamada M."/>
            <person name="Harada C."/>
            <person name="Hijishita S."/>
            <person name="Honda M."/>
            <person name="Ichikawa Y."/>
            <person name="Idonuma A."/>
            <person name="Iijima M."/>
            <person name="Ikeda M."/>
            <person name="Ikeno M."/>
            <person name="Itoh S."/>
            <person name="Itoh T."/>
            <person name="Itoh Y."/>
            <person name="Itoh Y."/>
            <person name="Iwabuchi A."/>
            <person name="Kamiya K."/>
            <person name="Karasawa W."/>
            <person name="Katagiri S."/>
            <person name="Kikuta A."/>
            <person name="Kobayashi N."/>
            <person name="Kono I."/>
            <person name="Machita K."/>
            <person name="Maehara T."/>
            <person name="Mizuno H."/>
            <person name="Mizubayashi T."/>
            <person name="Mukai Y."/>
            <person name="Nagasaki H."/>
            <person name="Nakashima M."/>
            <person name="Nakama Y."/>
            <person name="Nakamichi Y."/>
            <person name="Nakamura M."/>
            <person name="Namiki N."/>
            <person name="Negishi M."/>
            <person name="Ohta I."/>
            <person name="Ono N."/>
            <person name="Saji S."/>
            <person name="Sakai K."/>
            <person name="Shibata M."/>
            <person name="Shimokawa T."/>
            <person name="Shomura A."/>
            <person name="Song J."/>
            <person name="Takazaki Y."/>
            <person name="Terasawa K."/>
            <person name="Tsuji K."/>
            <person name="Waki K."/>
            <person name="Yamagata H."/>
            <person name="Yamane H."/>
            <person name="Yoshiki S."/>
            <person name="Yoshihara R."/>
            <person name="Yukawa K."/>
            <person name="Zhong H."/>
            <person name="Iwama H."/>
            <person name="Endo T."/>
            <person name="Ito H."/>
            <person name="Hahn J.H."/>
            <person name="Kim H.I."/>
            <person name="Eun M.Y."/>
            <person name="Yano M."/>
            <person name="Jiang J."/>
            <person name="Gojobori T."/>
        </authorList>
    </citation>
    <scope>NUCLEOTIDE SEQUENCE</scope>
</reference>
<evidence type="ECO:0000313" key="2">
    <source>
        <dbReference type="EMBL" id="BAD52998.1"/>
    </source>
</evidence>
<dbReference type="Proteomes" id="UP000817658">
    <property type="component" value="Chromosome 1"/>
</dbReference>
<gene>
    <name evidence="3" type="ORF">B1085F01.7</name>
    <name evidence="2" type="ORF">P0518F01.29</name>
</gene>
<accession>Q5ZBV6</accession>
<dbReference type="EMBL" id="AP003278">
    <property type="protein sequence ID" value="BAD52998.1"/>
    <property type="molecule type" value="Genomic_DNA"/>
</dbReference>
<dbReference type="EMBL" id="AP003330">
    <property type="protein sequence ID" value="BAD53110.1"/>
    <property type="molecule type" value="Genomic_DNA"/>
</dbReference>
<evidence type="ECO:0000313" key="3">
    <source>
        <dbReference type="EMBL" id="BAD53110.1"/>
    </source>
</evidence>
<reference evidence="4" key="2">
    <citation type="journal article" date="2005" name="Nature">
        <title>The map-based sequence of the rice genome.</title>
        <authorList>
            <consortium name="International rice genome sequencing project (IRGSP)"/>
            <person name="Matsumoto T."/>
            <person name="Wu J."/>
            <person name="Kanamori H."/>
            <person name="Katayose Y."/>
            <person name="Fujisawa M."/>
            <person name="Namiki N."/>
            <person name="Mizuno H."/>
            <person name="Yamamoto K."/>
            <person name="Antonio B.A."/>
            <person name="Baba T."/>
            <person name="Sakata K."/>
            <person name="Nagamura Y."/>
            <person name="Aoki H."/>
            <person name="Arikawa K."/>
            <person name="Arita K."/>
            <person name="Bito T."/>
            <person name="Chiden Y."/>
            <person name="Fujitsuka N."/>
            <person name="Fukunaka R."/>
            <person name="Hamada M."/>
            <person name="Harada C."/>
            <person name="Hayashi A."/>
            <person name="Hijishita S."/>
            <person name="Honda M."/>
            <person name="Hosokawa S."/>
            <person name="Ichikawa Y."/>
            <person name="Idonuma A."/>
            <person name="Iijima M."/>
            <person name="Ikeda M."/>
            <person name="Ikeno M."/>
            <person name="Ito K."/>
            <person name="Ito S."/>
            <person name="Ito T."/>
            <person name="Ito Y."/>
            <person name="Ito Y."/>
            <person name="Iwabuchi A."/>
            <person name="Kamiya K."/>
            <person name="Karasawa W."/>
            <person name="Kurita K."/>
            <person name="Katagiri S."/>
            <person name="Kikuta A."/>
            <person name="Kobayashi H."/>
            <person name="Kobayashi N."/>
            <person name="Machita K."/>
            <person name="Maehara T."/>
            <person name="Masukawa M."/>
            <person name="Mizubayashi T."/>
            <person name="Mukai Y."/>
            <person name="Nagasaki H."/>
            <person name="Nagata Y."/>
            <person name="Naito S."/>
            <person name="Nakashima M."/>
            <person name="Nakama Y."/>
            <person name="Nakamichi Y."/>
            <person name="Nakamura M."/>
            <person name="Meguro A."/>
            <person name="Negishi M."/>
            <person name="Ohta I."/>
            <person name="Ohta T."/>
            <person name="Okamoto M."/>
            <person name="Ono N."/>
            <person name="Saji S."/>
            <person name="Sakaguchi M."/>
            <person name="Sakai K."/>
            <person name="Shibata M."/>
            <person name="Shimokawa T."/>
            <person name="Song J."/>
            <person name="Takazaki Y."/>
            <person name="Terasawa K."/>
            <person name="Tsugane M."/>
            <person name="Tsuji K."/>
            <person name="Ueda S."/>
            <person name="Waki K."/>
            <person name="Yamagata H."/>
            <person name="Yamamoto M."/>
            <person name="Yamamoto S."/>
            <person name="Yamane H."/>
            <person name="Yoshiki S."/>
            <person name="Yoshihara R."/>
            <person name="Yukawa K."/>
            <person name="Zhong H."/>
            <person name="Yano M."/>
            <person name="Yuan Q."/>
            <person name="Ouyang S."/>
            <person name="Liu J."/>
            <person name="Jones K.M."/>
            <person name="Gansberger K."/>
            <person name="Moffat K."/>
            <person name="Hill J."/>
            <person name="Bera J."/>
            <person name="Fadrosh D."/>
            <person name="Jin S."/>
            <person name="Johri S."/>
            <person name="Kim M."/>
            <person name="Overton L."/>
            <person name="Reardon M."/>
            <person name="Tsitrin T."/>
            <person name="Vuong H."/>
            <person name="Weaver B."/>
            <person name="Ciecko A."/>
            <person name="Tallon L."/>
            <person name="Jackson J."/>
            <person name="Pai G."/>
            <person name="Aken S.V."/>
            <person name="Utterback T."/>
            <person name="Reidmuller S."/>
            <person name="Feldblyum T."/>
            <person name="Hsiao J."/>
            <person name="Zismann V."/>
            <person name="Iobst S."/>
            <person name="de Vazeille A.R."/>
            <person name="Buell C.R."/>
            <person name="Ying K."/>
            <person name="Li Y."/>
            <person name="Lu T."/>
            <person name="Huang Y."/>
            <person name="Zhao Q."/>
            <person name="Feng Q."/>
            <person name="Zhang L."/>
            <person name="Zhu J."/>
            <person name="Weng Q."/>
            <person name="Mu J."/>
            <person name="Lu Y."/>
            <person name="Fan D."/>
            <person name="Liu Y."/>
            <person name="Guan J."/>
            <person name="Zhang Y."/>
            <person name="Yu S."/>
            <person name="Liu X."/>
            <person name="Zhang Y."/>
            <person name="Hong G."/>
            <person name="Han B."/>
            <person name="Choisne N."/>
            <person name="Demange N."/>
            <person name="Orjeda G."/>
            <person name="Samain S."/>
            <person name="Cattolico L."/>
            <person name="Pelletier E."/>
            <person name="Couloux A."/>
            <person name="Segurens B."/>
            <person name="Wincker P."/>
            <person name="D'Hont A."/>
            <person name="Scarpelli C."/>
            <person name="Weissenbach J."/>
            <person name="Salanoubat M."/>
            <person name="Quetier F."/>
            <person name="Yu Y."/>
            <person name="Kim H.R."/>
            <person name="Rambo T."/>
            <person name="Currie J."/>
            <person name="Collura K."/>
            <person name="Luo M."/>
            <person name="Yang T."/>
            <person name="Ammiraju J.S.S."/>
            <person name="Engler F."/>
            <person name="Soderlund C."/>
            <person name="Wing R.A."/>
            <person name="Palmer L.E."/>
            <person name="de la Bastide M."/>
            <person name="Spiegel L."/>
            <person name="Nascimento L."/>
            <person name="Zutavern T."/>
            <person name="O'Shaughnessy A."/>
            <person name="Dike S."/>
            <person name="Dedhia N."/>
            <person name="Preston R."/>
            <person name="Balija V."/>
            <person name="McCombie W.R."/>
            <person name="Chow T."/>
            <person name="Chen H."/>
            <person name="Chung M."/>
            <person name="Chen C."/>
            <person name="Shaw J."/>
            <person name="Wu H."/>
            <person name="Hsiao K."/>
            <person name="Chao Y."/>
            <person name="Chu M."/>
            <person name="Cheng C."/>
            <person name="Hour A."/>
            <person name="Lee P."/>
            <person name="Lin S."/>
            <person name="Lin Y."/>
            <person name="Liou J."/>
            <person name="Liu S."/>
            <person name="Hsing Y."/>
            <person name="Raghuvanshi S."/>
            <person name="Mohanty A."/>
            <person name="Bharti A.K."/>
            <person name="Gaur A."/>
            <person name="Gupta V."/>
            <person name="Kumar D."/>
            <person name="Ravi V."/>
            <person name="Vij S."/>
            <person name="Kapur A."/>
            <person name="Khurana P."/>
            <person name="Khurana P."/>
            <person name="Khurana J.P."/>
            <person name="Tyagi A.K."/>
            <person name="Gaikwad K."/>
            <person name="Singh A."/>
            <person name="Dalal V."/>
            <person name="Srivastava S."/>
            <person name="Dixit A."/>
            <person name="Pal A.K."/>
            <person name="Ghazi I.A."/>
            <person name="Yadav M."/>
            <person name="Pandit A."/>
            <person name="Bhargava A."/>
            <person name="Sureshbabu K."/>
            <person name="Batra K."/>
            <person name="Sharma T.R."/>
            <person name="Mohapatra T."/>
            <person name="Singh N.K."/>
            <person name="Messing J."/>
            <person name="Nelson A.B."/>
            <person name="Fuks G."/>
            <person name="Kavchok S."/>
            <person name="Keizer G."/>
            <person name="Linton E."/>
            <person name="Llaca V."/>
            <person name="Song R."/>
            <person name="Tanyolac B."/>
            <person name="Young S."/>
            <person name="Ho-Il K."/>
            <person name="Hahn J.H."/>
            <person name="Sangsakoo G."/>
            <person name="Vanavichit A."/>
            <person name="de Mattos Luiz.A.T."/>
            <person name="Zimmer P.D."/>
            <person name="Malone G."/>
            <person name="Dellagostin O."/>
            <person name="de Oliveira A.C."/>
            <person name="Bevan M."/>
            <person name="Bancroft I."/>
            <person name="Minx P."/>
            <person name="Cordum H."/>
            <person name="Wilson R."/>
            <person name="Cheng Z."/>
            <person name="Jin W."/>
            <person name="Jiang J."/>
            <person name="Leong S.A."/>
            <person name="Iwama H."/>
            <person name="Gojobori T."/>
            <person name="Itoh T."/>
            <person name="Niimura Y."/>
            <person name="Fujii Y."/>
            <person name="Habara T."/>
            <person name="Sakai H."/>
            <person name="Sato Y."/>
            <person name="Wilson G."/>
            <person name="Kumar K."/>
            <person name="McCouch S."/>
            <person name="Juretic N."/>
            <person name="Hoen D."/>
            <person name="Wright S."/>
            <person name="Bruskiewich R."/>
            <person name="Bureau T."/>
            <person name="Miyao A."/>
            <person name="Hirochika H."/>
            <person name="Nishikawa T."/>
            <person name="Kadowaki K."/>
            <person name="Sugiura M."/>
            <person name="Burr B."/>
            <person name="Sasaki T."/>
        </authorList>
    </citation>
    <scope>NUCLEOTIDE SEQUENCE [LARGE SCALE GENOMIC DNA]</scope>
    <source>
        <strain evidence="4">cv. Nipponbare</strain>
    </source>
</reference>
<feature type="region of interest" description="Disordered" evidence="1">
    <location>
        <begin position="66"/>
        <end position="93"/>
    </location>
</feature>
<feature type="compositionally biased region" description="Gly residues" evidence="1">
    <location>
        <begin position="68"/>
        <end position="78"/>
    </location>
</feature>
<evidence type="ECO:0000313" key="4">
    <source>
        <dbReference type="Proteomes" id="UP000000763"/>
    </source>
</evidence>
<evidence type="ECO:0000256" key="1">
    <source>
        <dbReference type="SAM" id="MobiDB-lite"/>
    </source>
</evidence>
<dbReference type="AlphaFoldDB" id="Q5ZBB8"/>
<proteinExistence type="predicted"/>
<dbReference type="Proteomes" id="UP000000763">
    <property type="component" value="Chromosome 1"/>
</dbReference>
<sequence length="119" mass="12224">MPPRLLSLDLGGGSLVHGRPPVLGGAGTPVLGSAAALTKDDAPMQPGFGSELWWWSSAWGPGFAARFGGRGGGGGAGSGRRDANGKPRRGGSRRAAASCLLADDLMMDWLQLLYNLGDY</sequence>
<accession>Q5ZBB8</accession>
<name>Q5ZBB8_ORYSJ</name>
<organism evidence="2">
    <name type="scientific">Oryza sativa subsp. japonica</name>
    <name type="common">Rice</name>
    <dbReference type="NCBI Taxonomy" id="39947"/>
    <lineage>
        <taxon>Eukaryota</taxon>
        <taxon>Viridiplantae</taxon>
        <taxon>Streptophyta</taxon>
        <taxon>Embryophyta</taxon>
        <taxon>Tracheophyta</taxon>
        <taxon>Spermatophyta</taxon>
        <taxon>Magnoliopsida</taxon>
        <taxon>Liliopsida</taxon>
        <taxon>Poales</taxon>
        <taxon>Poaceae</taxon>
        <taxon>BOP clade</taxon>
        <taxon>Oryzoideae</taxon>
        <taxon>Oryzeae</taxon>
        <taxon>Oryzinae</taxon>
        <taxon>Oryza</taxon>
        <taxon>Oryza sativa</taxon>
    </lineage>
</organism>
<protein>
    <submittedName>
        <fullName evidence="2">Uncharacterized protein</fullName>
    </submittedName>
</protein>